<dbReference type="SUPFAM" id="SSF55785">
    <property type="entry name" value="PYP-like sensor domain (PAS domain)"/>
    <property type="match status" value="2"/>
</dbReference>
<dbReference type="PROSITE" id="PS50112">
    <property type="entry name" value="PAS"/>
    <property type="match status" value="2"/>
</dbReference>
<comment type="caution">
    <text evidence="7">The sequence shown here is derived from an EMBL/GenBank/DDBJ whole genome shotgun (WGS) entry which is preliminary data.</text>
</comment>
<keyword evidence="1" id="KW-0597">Phosphoprotein</keyword>
<dbReference type="NCBIfam" id="TIGR00254">
    <property type="entry name" value="GGDEF"/>
    <property type="match status" value="1"/>
</dbReference>
<dbReference type="InterPro" id="IPR052155">
    <property type="entry name" value="Biofilm_reg_signaling"/>
</dbReference>
<evidence type="ECO:0000259" key="3">
    <source>
        <dbReference type="PROSITE" id="PS50110"/>
    </source>
</evidence>
<dbReference type="PANTHER" id="PTHR44757:SF2">
    <property type="entry name" value="BIOFILM ARCHITECTURE MAINTENANCE PROTEIN MBAA"/>
    <property type="match status" value="1"/>
</dbReference>
<dbReference type="InterPro" id="IPR000700">
    <property type="entry name" value="PAS-assoc_C"/>
</dbReference>
<feature type="domain" description="PAS" evidence="4">
    <location>
        <begin position="176"/>
        <end position="210"/>
    </location>
</feature>
<dbReference type="CDD" id="cd01949">
    <property type="entry name" value="GGDEF"/>
    <property type="match status" value="1"/>
</dbReference>
<reference evidence="7" key="1">
    <citation type="journal article" date="2021" name="Environ. Microbiol.">
        <title>Genomic characterization of three novel Desulfobacterota classes expand the metabolic and phylogenetic diversity of the phylum.</title>
        <authorList>
            <person name="Murphy C.L."/>
            <person name="Biggerstaff J."/>
            <person name="Eichhorn A."/>
            <person name="Ewing E."/>
            <person name="Shahan R."/>
            <person name="Soriano D."/>
            <person name="Stewart S."/>
            <person name="VanMol K."/>
            <person name="Walker R."/>
            <person name="Walters P."/>
            <person name="Elshahed M.S."/>
            <person name="Youssef N.H."/>
        </authorList>
    </citation>
    <scope>NUCLEOTIDE SEQUENCE</scope>
    <source>
        <strain evidence="7">Zod_Metabat.24</strain>
    </source>
</reference>
<accession>A0A9D8KDZ8</accession>
<dbReference type="Pfam" id="PF00989">
    <property type="entry name" value="PAS"/>
    <property type="match status" value="1"/>
</dbReference>
<evidence type="ECO:0000256" key="1">
    <source>
        <dbReference type="PROSITE-ProRule" id="PRU00169"/>
    </source>
</evidence>
<dbReference type="InterPro" id="IPR043128">
    <property type="entry name" value="Rev_trsase/Diguanyl_cyclase"/>
</dbReference>
<protein>
    <submittedName>
        <fullName evidence="7">PAS domain S-box protein</fullName>
    </submittedName>
</protein>
<dbReference type="InterPro" id="IPR011006">
    <property type="entry name" value="CheY-like_superfamily"/>
</dbReference>
<dbReference type="PANTHER" id="PTHR44757">
    <property type="entry name" value="DIGUANYLATE CYCLASE DGCP"/>
    <property type="match status" value="1"/>
</dbReference>
<dbReference type="CDD" id="cd00130">
    <property type="entry name" value="PAS"/>
    <property type="match status" value="1"/>
</dbReference>
<dbReference type="InterPro" id="IPR001610">
    <property type="entry name" value="PAC"/>
</dbReference>
<dbReference type="Gene3D" id="3.30.70.270">
    <property type="match status" value="1"/>
</dbReference>
<dbReference type="PROSITE" id="PS50110">
    <property type="entry name" value="RESPONSE_REGULATORY"/>
    <property type="match status" value="1"/>
</dbReference>
<sequence length="575" mass="65632">MAKEIISILIIEDDFGYVKIIKEMIDEAGGGDFTLKHSDTLTKGLDVLSKESFDVILLDMTLPDSEGLNTLLEVKDSVPDVPIVVLTSLENEKVALSAVRESAQDYLYKGEIKPSLLIRALRYAVERKRMLEDLKHAYDSLDIMVQERTEELSMANIQLQSEIQEKERAEDALRDNEELLKATIESTADGIFVINENGEVTHTNARFAELWNIPEKILRTKDDEELLKYFLDQLVEPKVFLSKVKGLYGAKEESRDILKFKDGRIFERYTCPLIRNGRFSGRVWSFRDITESKTAEEKIRSSEKRFKNIAERSFDVIFEMDLDGTITYVSPAAKRITGFELSEIIGQSFKRLMTESEAKRAQKILSRVWKGKDVEGYEFEVLKKDGSVATIEINSSPIFKDNEIIGNHGVARDISYRKEMKDEFDSLAMVDSLTGLLNQTQFHKNLKHEVKRAKRMSYPLSLIIFSFDDYDRYVEKNGPLKGDTIVREIGSIVKHSVREDVDSSYRLRQSEFSTILPCTTEEQGLMVAERVIVKIAKRIKNIRVAFGTASIEGHRSTEDIINAAEKDLIANRNSS</sequence>
<feature type="domain" description="PAC" evidence="5">
    <location>
        <begin position="375"/>
        <end position="426"/>
    </location>
</feature>
<feature type="domain" description="PAS" evidence="4">
    <location>
        <begin position="302"/>
        <end position="372"/>
    </location>
</feature>
<dbReference type="EMBL" id="JAFGIX010000027">
    <property type="protein sequence ID" value="MBN1572737.1"/>
    <property type="molecule type" value="Genomic_DNA"/>
</dbReference>
<dbReference type="Pfam" id="PF13188">
    <property type="entry name" value="PAS_8"/>
    <property type="match status" value="1"/>
</dbReference>
<keyword evidence="2" id="KW-0175">Coiled coil</keyword>
<dbReference type="InterPro" id="IPR000160">
    <property type="entry name" value="GGDEF_dom"/>
</dbReference>
<feature type="coiled-coil region" evidence="2">
    <location>
        <begin position="149"/>
        <end position="186"/>
    </location>
</feature>
<evidence type="ECO:0000256" key="2">
    <source>
        <dbReference type="SAM" id="Coils"/>
    </source>
</evidence>
<reference evidence="7" key="2">
    <citation type="submission" date="2021-01" db="EMBL/GenBank/DDBJ databases">
        <authorList>
            <person name="Hahn C.R."/>
            <person name="Youssef N.H."/>
            <person name="Elshahed M."/>
        </authorList>
    </citation>
    <scope>NUCLEOTIDE SEQUENCE</scope>
    <source>
        <strain evidence="7">Zod_Metabat.24</strain>
    </source>
</reference>
<dbReference type="SMART" id="SM00267">
    <property type="entry name" value="GGDEF"/>
    <property type="match status" value="1"/>
</dbReference>
<dbReference type="InterPro" id="IPR000014">
    <property type="entry name" value="PAS"/>
</dbReference>
<dbReference type="NCBIfam" id="TIGR00229">
    <property type="entry name" value="sensory_box"/>
    <property type="match status" value="2"/>
</dbReference>
<feature type="modified residue" description="4-aspartylphosphate" evidence="1">
    <location>
        <position position="59"/>
    </location>
</feature>
<evidence type="ECO:0000259" key="5">
    <source>
        <dbReference type="PROSITE" id="PS50113"/>
    </source>
</evidence>
<dbReference type="GO" id="GO:0006355">
    <property type="term" value="P:regulation of DNA-templated transcription"/>
    <property type="evidence" value="ECO:0007669"/>
    <property type="project" value="InterPro"/>
</dbReference>
<dbReference type="Proteomes" id="UP000809273">
    <property type="component" value="Unassembled WGS sequence"/>
</dbReference>
<dbReference type="InterPro" id="IPR029787">
    <property type="entry name" value="Nucleotide_cyclase"/>
</dbReference>
<feature type="domain" description="Response regulatory" evidence="3">
    <location>
        <begin position="7"/>
        <end position="124"/>
    </location>
</feature>
<gene>
    <name evidence="7" type="ORF">JW984_06005</name>
</gene>
<dbReference type="PROSITE" id="PS50113">
    <property type="entry name" value="PAC"/>
    <property type="match status" value="1"/>
</dbReference>
<dbReference type="Pfam" id="PF00990">
    <property type="entry name" value="GGDEF"/>
    <property type="match status" value="1"/>
</dbReference>
<dbReference type="GO" id="GO:0000160">
    <property type="term" value="P:phosphorelay signal transduction system"/>
    <property type="evidence" value="ECO:0007669"/>
    <property type="project" value="InterPro"/>
</dbReference>
<evidence type="ECO:0000313" key="7">
    <source>
        <dbReference type="EMBL" id="MBN1572737.1"/>
    </source>
</evidence>
<dbReference type="InterPro" id="IPR035965">
    <property type="entry name" value="PAS-like_dom_sf"/>
</dbReference>
<dbReference type="SMART" id="SM00086">
    <property type="entry name" value="PAC"/>
    <property type="match status" value="2"/>
</dbReference>
<dbReference type="AlphaFoldDB" id="A0A9D8KDZ8"/>
<evidence type="ECO:0000259" key="4">
    <source>
        <dbReference type="PROSITE" id="PS50112"/>
    </source>
</evidence>
<dbReference type="InterPro" id="IPR001789">
    <property type="entry name" value="Sig_transdc_resp-reg_receiver"/>
</dbReference>
<proteinExistence type="predicted"/>
<dbReference type="Gene3D" id="3.40.50.2300">
    <property type="match status" value="1"/>
</dbReference>
<feature type="domain" description="GGDEF" evidence="6">
    <location>
        <begin position="458"/>
        <end position="575"/>
    </location>
</feature>
<organism evidence="7 8">
    <name type="scientific">Candidatus Zymogenus saltonus</name>
    <dbReference type="NCBI Taxonomy" id="2844893"/>
    <lineage>
        <taxon>Bacteria</taxon>
        <taxon>Deltaproteobacteria</taxon>
        <taxon>Candidatus Zymogenia</taxon>
        <taxon>Candidatus Zymogeniales</taxon>
        <taxon>Candidatus Zymogenaceae</taxon>
        <taxon>Candidatus Zymogenus</taxon>
    </lineage>
</organism>
<dbReference type="InterPro" id="IPR013767">
    <property type="entry name" value="PAS_fold"/>
</dbReference>
<dbReference type="SMART" id="SM00448">
    <property type="entry name" value="REC"/>
    <property type="match status" value="1"/>
</dbReference>
<dbReference type="Gene3D" id="3.30.450.20">
    <property type="entry name" value="PAS domain"/>
    <property type="match status" value="2"/>
</dbReference>
<dbReference type="SMART" id="SM00091">
    <property type="entry name" value="PAS"/>
    <property type="match status" value="2"/>
</dbReference>
<name>A0A9D8KDZ8_9DELT</name>
<dbReference type="Pfam" id="PF00072">
    <property type="entry name" value="Response_reg"/>
    <property type="match status" value="1"/>
</dbReference>
<dbReference type="SUPFAM" id="SSF55073">
    <property type="entry name" value="Nucleotide cyclase"/>
    <property type="match status" value="1"/>
</dbReference>
<evidence type="ECO:0000313" key="8">
    <source>
        <dbReference type="Proteomes" id="UP000809273"/>
    </source>
</evidence>
<evidence type="ECO:0000259" key="6">
    <source>
        <dbReference type="PROSITE" id="PS50887"/>
    </source>
</evidence>
<dbReference type="SUPFAM" id="SSF52172">
    <property type="entry name" value="CheY-like"/>
    <property type="match status" value="1"/>
</dbReference>
<dbReference type="CDD" id="cd00156">
    <property type="entry name" value="REC"/>
    <property type="match status" value="1"/>
</dbReference>
<dbReference type="PROSITE" id="PS50887">
    <property type="entry name" value="GGDEF"/>
    <property type="match status" value="1"/>
</dbReference>